<evidence type="ECO:0000313" key="2">
    <source>
        <dbReference type="EMBL" id="GJE99018.1"/>
    </source>
</evidence>
<sequence>MYHLEHDTHADIERPIILSNTWATSSTPPPLPDEILYEVLDHLILNDSKDVIKPCSVVCRRWCNHVTPHLFRRLSWPPCYNTWFRIFSDHVPPGFTGGWYTCDCEVNATLEVLREHLAASHRVRTAVREFRIGARCFWGDGPPFELATLRATIELLPSLDALRLKDLGYAPAITEVLPLFPSRTLTELTIADDTRWPAEALLGLFASVERVVLTSFDVAYDPPLHRSSAYIMTSVHTLFVSFLEKDGYAGWTGLDNTHCTTFTAHVAPASVRKLVMCNPPARHLDELVHPWPALRSYAYTVGAHTPRLAPEAARTLSSLALGVRLAQFEDYGEERSVEEWLGEGWDALLRDLRETNAPEIRKLTVVFILGSDAARNSLANFKDALASKGWQSLEDILCRRFSRLHKLQIRVGAYASATLREEVLNQWGDGVGEVSRSVLSTTAAAMLEGGGLSWKFTSKSLASLWL</sequence>
<feature type="domain" description="F-box" evidence="1">
    <location>
        <begin position="31"/>
        <end position="74"/>
    </location>
</feature>
<dbReference type="AlphaFoldDB" id="A0A9P3GNH0"/>
<organism evidence="2 3">
    <name type="scientific">Phanerochaete sordida</name>
    <dbReference type="NCBI Taxonomy" id="48140"/>
    <lineage>
        <taxon>Eukaryota</taxon>
        <taxon>Fungi</taxon>
        <taxon>Dikarya</taxon>
        <taxon>Basidiomycota</taxon>
        <taxon>Agaricomycotina</taxon>
        <taxon>Agaricomycetes</taxon>
        <taxon>Polyporales</taxon>
        <taxon>Phanerochaetaceae</taxon>
        <taxon>Phanerochaete</taxon>
    </lineage>
</organism>
<protein>
    <submittedName>
        <fullName evidence="2">F-box protein</fullName>
    </submittedName>
</protein>
<proteinExistence type="predicted"/>
<dbReference type="EMBL" id="BPQB01000098">
    <property type="protein sequence ID" value="GJE99018.1"/>
    <property type="molecule type" value="Genomic_DNA"/>
</dbReference>
<dbReference type="Gene3D" id="1.20.1280.50">
    <property type="match status" value="1"/>
</dbReference>
<dbReference type="CDD" id="cd09917">
    <property type="entry name" value="F-box_SF"/>
    <property type="match status" value="1"/>
</dbReference>
<evidence type="ECO:0000313" key="3">
    <source>
        <dbReference type="Proteomes" id="UP000703269"/>
    </source>
</evidence>
<dbReference type="InterPro" id="IPR036047">
    <property type="entry name" value="F-box-like_dom_sf"/>
</dbReference>
<reference evidence="2 3" key="1">
    <citation type="submission" date="2021-08" db="EMBL/GenBank/DDBJ databases">
        <title>Draft Genome Sequence of Phanerochaete sordida strain YK-624.</title>
        <authorList>
            <person name="Mori T."/>
            <person name="Dohra H."/>
            <person name="Suzuki T."/>
            <person name="Kawagishi H."/>
            <person name="Hirai H."/>
        </authorList>
    </citation>
    <scope>NUCLEOTIDE SEQUENCE [LARGE SCALE GENOMIC DNA]</scope>
    <source>
        <strain evidence="2 3">YK-624</strain>
    </source>
</reference>
<evidence type="ECO:0000259" key="1">
    <source>
        <dbReference type="Pfam" id="PF12937"/>
    </source>
</evidence>
<accession>A0A9P3GNH0</accession>
<comment type="caution">
    <text evidence="2">The sequence shown here is derived from an EMBL/GenBank/DDBJ whole genome shotgun (WGS) entry which is preliminary data.</text>
</comment>
<gene>
    <name evidence="2" type="ORF">PsYK624_152560</name>
</gene>
<name>A0A9P3GNH0_9APHY</name>
<dbReference type="OrthoDB" id="10553640at2759"/>
<dbReference type="Proteomes" id="UP000703269">
    <property type="component" value="Unassembled WGS sequence"/>
</dbReference>
<dbReference type="SUPFAM" id="SSF81383">
    <property type="entry name" value="F-box domain"/>
    <property type="match status" value="1"/>
</dbReference>
<dbReference type="InterPro" id="IPR001810">
    <property type="entry name" value="F-box_dom"/>
</dbReference>
<keyword evidence="3" id="KW-1185">Reference proteome</keyword>
<dbReference type="Pfam" id="PF12937">
    <property type="entry name" value="F-box-like"/>
    <property type="match status" value="1"/>
</dbReference>